<keyword evidence="4" id="KW-0418">Kinase</keyword>
<accession>A0A5J4UH10</accession>
<comment type="similarity">
    <text evidence="4">Belongs to the protein kinase superfamily.</text>
</comment>
<evidence type="ECO:0000313" key="6">
    <source>
        <dbReference type="EMBL" id="KAA6369988.1"/>
    </source>
</evidence>
<keyword evidence="4" id="KW-0808">Transferase</keyword>
<evidence type="ECO:0000313" key="7">
    <source>
        <dbReference type="Proteomes" id="UP000324800"/>
    </source>
</evidence>
<evidence type="ECO:0000256" key="1">
    <source>
        <dbReference type="ARBA" id="ARBA00022741"/>
    </source>
</evidence>
<dbReference type="InterPro" id="IPR053235">
    <property type="entry name" value="Ser_Thr_kinase"/>
</dbReference>
<dbReference type="Proteomes" id="UP000324800">
    <property type="component" value="Unassembled WGS sequence"/>
</dbReference>
<dbReference type="GO" id="GO:0005524">
    <property type="term" value="F:ATP binding"/>
    <property type="evidence" value="ECO:0007669"/>
    <property type="project" value="UniProtKB-UniRule"/>
</dbReference>
<organism evidence="6 7">
    <name type="scientific">Streblomastix strix</name>
    <dbReference type="NCBI Taxonomy" id="222440"/>
    <lineage>
        <taxon>Eukaryota</taxon>
        <taxon>Metamonada</taxon>
        <taxon>Preaxostyla</taxon>
        <taxon>Oxymonadida</taxon>
        <taxon>Streblomastigidae</taxon>
        <taxon>Streblomastix</taxon>
    </lineage>
</organism>
<proteinExistence type="inferred from homology"/>
<dbReference type="AlphaFoldDB" id="A0A5J4UH10"/>
<dbReference type="SMART" id="SM00220">
    <property type="entry name" value="S_TKc"/>
    <property type="match status" value="1"/>
</dbReference>
<dbReference type="EMBL" id="SNRW01015829">
    <property type="protein sequence ID" value="KAA6369988.1"/>
    <property type="molecule type" value="Genomic_DNA"/>
</dbReference>
<keyword evidence="2 3" id="KW-0067">ATP-binding</keyword>
<dbReference type="CDD" id="cd00180">
    <property type="entry name" value="PKc"/>
    <property type="match status" value="1"/>
</dbReference>
<sequence length="184" mass="21092">MNKLSTVILFAVKLQMNILLLQLEKVKKLGKGAFGTVWQMKEKSTQRVVAIKVVDYDTKQEQKMIFEERDIMLNIQETIKKSSPPGSFIHVVYPLGFFLNQDDDSIKAYLVLEFCERGYLRKYIKNMIESGTEISNRKAFELVAQVTSTVHLLHVNSIIHGDLKPENVLVMKDQKIKLSDFGLA</sequence>
<dbReference type="PROSITE" id="PS00108">
    <property type="entry name" value="PROTEIN_KINASE_ST"/>
    <property type="match status" value="1"/>
</dbReference>
<comment type="caution">
    <text evidence="6">The sequence shown here is derived from an EMBL/GenBank/DDBJ whole genome shotgun (WGS) entry which is preliminary data.</text>
</comment>
<dbReference type="GO" id="GO:0004674">
    <property type="term" value="F:protein serine/threonine kinase activity"/>
    <property type="evidence" value="ECO:0007669"/>
    <property type="project" value="UniProtKB-KW"/>
</dbReference>
<reference evidence="6 7" key="1">
    <citation type="submission" date="2019-03" db="EMBL/GenBank/DDBJ databases">
        <title>Single cell metagenomics reveals metabolic interactions within the superorganism composed of flagellate Streblomastix strix and complex community of Bacteroidetes bacteria on its surface.</title>
        <authorList>
            <person name="Treitli S.C."/>
            <person name="Kolisko M."/>
            <person name="Husnik F."/>
            <person name="Keeling P."/>
            <person name="Hampl V."/>
        </authorList>
    </citation>
    <scope>NUCLEOTIDE SEQUENCE [LARGE SCALE GENOMIC DNA]</scope>
    <source>
        <strain evidence="6">ST1C</strain>
    </source>
</reference>
<evidence type="ECO:0000256" key="2">
    <source>
        <dbReference type="ARBA" id="ARBA00022840"/>
    </source>
</evidence>
<dbReference type="Pfam" id="PF00069">
    <property type="entry name" value="Pkinase"/>
    <property type="match status" value="1"/>
</dbReference>
<dbReference type="Gene3D" id="1.10.510.10">
    <property type="entry name" value="Transferase(Phosphotransferase) domain 1"/>
    <property type="match status" value="1"/>
</dbReference>
<keyword evidence="4" id="KW-0723">Serine/threonine-protein kinase</keyword>
<evidence type="ECO:0000256" key="3">
    <source>
        <dbReference type="PROSITE-ProRule" id="PRU10141"/>
    </source>
</evidence>
<dbReference type="InterPro" id="IPR011009">
    <property type="entry name" value="Kinase-like_dom_sf"/>
</dbReference>
<evidence type="ECO:0000256" key="4">
    <source>
        <dbReference type="RuleBase" id="RU000304"/>
    </source>
</evidence>
<dbReference type="GO" id="GO:0005737">
    <property type="term" value="C:cytoplasm"/>
    <property type="evidence" value="ECO:0007669"/>
    <property type="project" value="TreeGrafter"/>
</dbReference>
<dbReference type="PANTHER" id="PTHR24361">
    <property type="entry name" value="MITOGEN-ACTIVATED KINASE KINASE KINASE"/>
    <property type="match status" value="1"/>
</dbReference>
<dbReference type="InterPro" id="IPR008271">
    <property type="entry name" value="Ser/Thr_kinase_AS"/>
</dbReference>
<dbReference type="OrthoDB" id="10261027at2759"/>
<name>A0A5J4UH10_9EUKA</name>
<feature type="binding site" evidence="3">
    <location>
        <position position="52"/>
    </location>
    <ligand>
        <name>ATP</name>
        <dbReference type="ChEBI" id="CHEBI:30616"/>
    </ligand>
</feature>
<dbReference type="PROSITE" id="PS50011">
    <property type="entry name" value="PROTEIN_KINASE_DOM"/>
    <property type="match status" value="1"/>
</dbReference>
<dbReference type="SUPFAM" id="SSF56112">
    <property type="entry name" value="Protein kinase-like (PK-like)"/>
    <property type="match status" value="1"/>
</dbReference>
<feature type="domain" description="Protein kinase" evidence="5">
    <location>
        <begin position="23"/>
        <end position="184"/>
    </location>
</feature>
<keyword evidence="1 3" id="KW-0547">Nucleotide-binding</keyword>
<protein>
    <recommendedName>
        <fullName evidence="5">Protein kinase domain-containing protein</fullName>
    </recommendedName>
</protein>
<gene>
    <name evidence="6" type="ORF">EZS28_034485</name>
</gene>
<evidence type="ECO:0000259" key="5">
    <source>
        <dbReference type="PROSITE" id="PS50011"/>
    </source>
</evidence>
<dbReference type="InterPro" id="IPR017441">
    <property type="entry name" value="Protein_kinase_ATP_BS"/>
</dbReference>
<dbReference type="InterPro" id="IPR000719">
    <property type="entry name" value="Prot_kinase_dom"/>
</dbReference>
<dbReference type="PROSITE" id="PS00107">
    <property type="entry name" value="PROTEIN_KINASE_ATP"/>
    <property type="match status" value="1"/>
</dbReference>